<dbReference type="EMBL" id="ACZL01000023">
    <property type="protein sequence ID" value="EHI55303.1"/>
    <property type="molecule type" value="Genomic_DNA"/>
</dbReference>
<dbReference type="PANTHER" id="PTHR43132">
    <property type="entry name" value="ARSENICAL RESISTANCE OPERON REPRESSOR ARSR-RELATED"/>
    <property type="match status" value="1"/>
</dbReference>
<dbReference type="CDD" id="cd00090">
    <property type="entry name" value="HTH_ARSR"/>
    <property type="match status" value="1"/>
</dbReference>
<keyword evidence="2" id="KW-0238">DNA-binding</keyword>
<evidence type="ECO:0000256" key="2">
    <source>
        <dbReference type="ARBA" id="ARBA00023125"/>
    </source>
</evidence>
<comment type="caution">
    <text evidence="6">The sequence shown here is derived from an EMBL/GenBank/DDBJ whole genome shotgun (WGS) entry which is preliminary data.</text>
</comment>
<dbReference type="AlphaFoldDB" id="G5GIP9"/>
<dbReference type="InterPro" id="IPR011991">
    <property type="entry name" value="ArsR-like_HTH"/>
</dbReference>
<evidence type="ECO:0000313" key="7">
    <source>
        <dbReference type="Proteomes" id="UP000003011"/>
    </source>
</evidence>
<dbReference type="GO" id="GO:0046686">
    <property type="term" value="P:response to cadmium ion"/>
    <property type="evidence" value="ECO:0007669"/>
    <property type="project" value="UniProtKB-KW"/>
</dbReference>
<keyword evidence="3" id="KW-0804">Transcription</keyword>
<dbReference type="InterPro" id="IPR036388">
    <property type="entry name" value="WH-like_DNA-bd_sf"/>
</dbReference>
<dbReference type="PROSITE" id="PS00846">
    <property type="entry name" value="HTH_ARSR_1"/>
    <property type="match status" value="1"/>
</dbReference>
<dbReference type="Gene3D" id="1.10.10.10">
    <property type="entry name" value="Winged helix-like DNA-binding domain superfamily/Winged helix DNA-binding domain"/>
    <property type="match status" value="1"/>
</dbReference>
<dbReference type="SMART" id="SM00418">
    <property type="entry name" value="HTH_ARSR"/>
    <property type="match status" value="1"/>
</dbReference>
<keyword evidence="1" id="KW-0805">Transcription regulation</keyword>
<dbReference type="PATRIC" id="fig|679200.3.peg.1526"/>
<evidence type="ECO:0000259" key="5">
    <source>
        <dbReference type="PROSITE" id="PS50987"/>
    </source>
</evidence>
<dbReference type="OrthoDB" id="9794330at2"/>
<dbReference type="InterPro" id="IPR036390">
    <property type="entry name" value="WH_DNA-bd_sf"/>
</dbReference>
<accession>G5GIP9</accession>
<dbReference type="PROSITE" id="PS50987">
    <property type="entry name" value="HTH_ARSR_2"/>
    <property type="match status" value="1"/>
</dbReference>
<dbReference type="SUPFAM" id="SSF46785">
    <property type="entry name" value="Winged helix' DNA-binding domain"/>
    <property type="match status" value="1"/>
</dbReference>
<dbReference type="PANTHER" id="PTHR43132:SF6">
    <property type="entry name" value="HTH-TYPE TRANSCRIPTIONAL REPRESSOR CZRA"/>
    <property type="match status" value="1"/>
</dbReference>
<protein>
    <recommendedName>
        <fullName evidence="5">HTH arsR-type domain-containing protein</fullName>
    </recommendedName>
</protein>
<evidence type="ECO:0000256" key="1">
    <source>
        <dbReference type="ARBA" id="ARBA00023015"/>
    </source>
</evidence>
<dbReference type="Pfam" id="PF01022">
    <property type="entry name" value="HTH_5"/>
    <property type="match status" value="1"/>
</dbReference>
<dbReference type="eggNOG" id="COG0640">
    <property type="taxonomic scope" value="Bacteria"/>
</dbReference>
<feature type="domain" description="HTH arsR-type" evidence="5">
    <location>
        <begin position="26"/>
        <end position="119"/>
    </location>
</feature>
<keyword evidence="7" id="KW-1185">Reference proteome</keyword>
<dbReference type="RefSeq" id="WP_005541086.1">
    <property type="nucleotide sequence ID" value="NZ_JH378833.1"/>
</dbReference>
<proteinExistence type="predicted"/>
<name>G5GIP9_9FIRM</name>
<dbReference type="STRING" id="679200.HMPREF9333_01439"/>
<gene>
    <name evidence="6" type="ORF">HMPREF9333_01439</name>
</gene>
<evidence type="ECO:0000313" key="6">
    <source>
        <dbReference type="EMBL" id="EHI55303.1"/>
    </source>
</evidence>
<evidence type="ECO:0000256" key="3">
    <source>
        <dbReference type="ARBA" id="ARBA00023163"/>
    </source>
</evidence>
<dbReference type="Proteomes" id="UP000003011">
    <property type="component" value="Unassembled WGS sequence"/>
</dbReference>
<keyword evidence="4" id="KW-0105">Cadmium resistance</keyword>
<dbReference type="InterPro" id="IPR051011">
    <property type="entry name" value="Metal_resp_trans_reg"/>
</dbReference>
<dbReference type="GO" id="GO:0003700">
    <property type="term" value="F:DNA-binding transcription factor activity"/>
    <property type="evidence" value="ECO:0007669"/>
    <property type="project" value="InterPro"/>
</dbReference>
<sequence>MSAGKFICDCTVVHKEIVDDVKKAMIDMGEYKKLALFFKVFADETRIKILWALDLSEMCVCDICSVLDMTKSAVSHQLALLRREHLVKCRREGKSVYYSLDDEHVKQVFETGLEHIRHF</sequence>
<dbReference type="HOGENOM" id="CLU_097806_7_3_9"/>
<dbReference type="NCBIfam" id="NF033788">
    <property type="entry name" value="HTH_metalloreg"/>
    <property type="match status" value="1"/>
</dbReference>
<reference evidence="6 7" key="1">
    <citation type="submission" date="2011-08" db="EMBL/GenBank/DDBJ databases">
        <title>The Genome Sequence of Johnsonella ignava ATCC 51276.</title>
        <authorList>
            <consortium name="The Broad Institute Genome Sequencing Platform"/>
            <person name="Earl A."/>
            <person name="Ward D."/>
            <person name="Feldgarden M."/>
            <person name="Gevers D."/>
            <person name="Izard J."/>
            <person name="Blanton J.M."/>
            <person name="Baranova O.V."/>
            <person name="Dewhirst F.E."/>
            <person name="Young S.K."/>
            <person name="Zeng Q."/>
            <person name="Gargeya S."/>
            <person name="Fitzgerald M."/>
            <person name="Haas B."/>
            <person name="Abouelleil A."/>
            <person name="Alvarado L."/>
            <person name="Arachchi H.M."/>
            <person name="Berlin A."/>
            <person name="Brown A."/>
            <person name="Chapman S.B."/>
            <person name="Chen Z."/>
            <person name="Dunbar C."/>
            <person name="Freedman E."/>
            <person name="Gearin G."/>
            <person name="Gellesch M."/>
            <person name="Goldberg J."/>
            <person name="Griggs A."/>
            <person name="Gujja S."/>
            <person name="Heiman D."/>
            <person name="Howarth C."/>
            <person name="Larson L."/>
            <person name="Lui A."/>
            <person name="MacDonald P.J.P."/>
            <person name="Montmayeur A."/>
            <person name="Murphy C."/>
            <person name="Neiman D."/>
            <person name="Pearson M."/>
            <person name="Priest M."/>
            <person name="Roberts A."/>
            <person name="Saif S."/>
            <person name="Shea T."/>
            <person name="Shenoy N."/>
            <person name="Sisk P."/>
            <person name="Stolte C."/>
            <person name="Sykes S."/>
            <person name="Wortman J."/>
            <person name="Nusbaum C."/>
            <person name="Birren B."/>
        </authorList>
    </citation>
    <scope>NUCLEOTIDE SEQUENCE [LARGE SCALE GENOMIC DNA]</scope>
    <source>
        <strain evidence="6 7">ATCC 51276</strain>
    </source>
</reference>
<evidence type="ECO:0000256" key="4">
    <source>
        <dbReference type="ARBA" id="ARBA00043263"/>
    </source>
</evidence>
<dbReference type="InterPro" id="IPR018334">
    <property type="entry name" value="ArsR_HTH"/>
</dbReference>
<dbReference type="PRINTS" id="PR00778">
    <property type="entry name" value="HTHARSR"/>
</dbReference>
<organism evidence="6 7">
    <name type="scientific">Johnsonella ignava ATCC 51276</name>
    <dbReference type="NCBI Taxonomy" id="679200"/>
    <lineage>
        <taxon>Bacteria</taxon>
        <taxon>Bacillati</taxon>
        <taxon>Bacillota</taxon>
        <taxon>Clostridia</taxon>
        <taxon>Lachnospirales</taxon>
        <taxon>Lachnospiraceae</taxon>
        <taxon>Johnsonella</taxon>
    </lineage>
</organism>
<dbReference type="GO" id="GO:0003677">
    <property type="term" value="F:DNA binding"/>
    <property type="evidence" value="ECO:0007669"/>
    <property type="project" value="UniProtKB-KW"/>
</dbReference>
<dbReference type="InterPro" id="IPR001845">
    <property type="entry name" value="HTH_ArsR_DNA-bd_dom"/>
</dbReference>